<evidence type="ECO:0000259" key="11">
    <source>
        <dbReference type="PROSITE" id="PS50878"/>
    </source>
</evidence>
<comment type="similarity">
    <text evidence="8">Belongs to the bacterial reverse transcriptase family.</text>
</comment>
<dbReference type="Gene3D" id="3.40.50.10140">
    <property type="entry name" value="Toll/interleukin-1 receptor homology (TIR) domain"/>
    <property type="match status" value="1"/>
</dbReference>
<dbReference type="EMBL" id="SMSI01000004">
    <property type="protein sequence ID" value="TDH34231.1"/>
    <property type="molecule type" value="Genomic_DNA"/>
</dbReference>
<reference evidence="12 13" key="1">
    <citation type="journal article" date="2013" name="Int. J. Syst. Evol. Microbiol.">
        <title>Hoeflea suaedae sp. nov., an endophytic bacterium isolated from the root of the halophyte Suaeda maritima.</title>
        <authorList>
            <person name="Chung E.J."/>
            <person name="Park J.A."/>
            <person name="Pramanik P."/>
            <person name="Bibi F."/>
            <person name="Jeon C.O."/>
            <person name="Chung Y.R."/>
        </authorList>
    </citation>
    <scope>NUCLEOTIDE SEQUENCE [LARGE SCALE GENOMIC DNA]</scope>
    <source>
        <strain evidence="12 13">YC6898</strain>
    </source>
</reference>
<proteinExistence type="inferred from homology"/>
<protein>
    <recommendedName>
        <fullName evidence="1">RNA-directed DNA polymerase</fullName>
        <ecNumber evidence="1">2.7.7.49</ecNumber>
    </recommendedName>
</protein>
<dbReference type="PROSITE" id="PS50104">
    <property type="entry name" value="TIR"/>
    <property type="match status" value="1"/>
</dbReference>
<accession>A0A4R5PI99</accession>
<dbReference type="PANTHER" id="PTHR34047:SF7">
    <property type="entry name" value="RNA-DIRECTED DNA POLYMERASE"/>
    <property type="match status" value="1"/>
</dbReference>
<dbReference type="AlphaFoldDB" id="A0A4R5PI99"/>
<dbReference type="InterPro" id="IPR000477">
    <property type="entry name" value="RT_dom"/>
</dbReference>
<evidence type="ECO:0000313" key="13">
    <source>
        <dbReference type="Proteomes" id="UP000295131"/>
    </source>
</evidence>
<dbReference type="PANTHER" id="PTHR34047">
    <property type="entry name" value="NUCLEAR INTRON MATURASE 1, MITOCHONDRIAL-RELATED"/>
    <property type="match status" value="1"/>
</dbReference>
<dbReference type="Pfam" id="PF13676">
    <property type="entry name" value="TIR_2"/>
    <property type="match status" value="1"/>
</dbReference>
<evidence type="ECO:0000256" key="6">
    <source>
        <dbReference type="ARBA" id="ARBA00022918"/>
    </source>
</evidence>
<dbReference type="InterPro" id="IPR049976">
    <property type="entry name" value="Retron_TIR_antiphage"/>
</dbReference>
<dbReference type="EC" id="2.7.7.49" evidence="1"/>
<dbReference type="GO" id="GO:0003723">
    <property type="term" value="F:RNA binding"/>
    <property type="evidence" value="ECO:0007669"/>
    <property type="project" value="InterPro"/>
</dbReference>
<keyword evidence="3" id="KW-0548">Nucleotidyltransferase</keyword>
<comment type="caution">
    <text evidence="12">The sequence shown here is derived from an EMBL/GenBank/DDBJ whole genome shotgun (WGS) entry which is preliminary data.</text>
</comment>
<dbReference type="GO" id="GO:0046872">
    <property type="term" value="F:metal ion binding"/>
    <property type="evidence" value="ECO:0007669"/>
    <property type="project" value="UniProtKB-KW"/>
</dbReference>
<dbReference type="SUPFAM" id="SSF52200">
    <property type="entry name" value="Toll/Interleukin receptor TIR domain"/>
    <property type="match status" value="1"/>
</dbReference>
<dbReference type="InterPro" id="IPR051083">
    <property type="entry name" value="GrpII_Intron_Splice-Mob/Def"/>
</dbReference>
<evidence type="ECO:0000256" key="1">
    <source>
        <dbReference type="ARBA" id="ARBA00012493"/>
    </source>
</evidence>
<comment type="catalytic activity">
    <reaction evidence="9">
        <text>DNA(n) + a 2'-deoxyribonucleoside 5'-triphosphate = DNA(n+1) + diphosphate</text>
        <dbReference type="Rhea" id="RHEA:22508"/>
        <dbReference type="Rhea" id="RHEA-COMP:17339"/>
        <dbReference type="Rhea" id="RHEA-COMP:17340"/>
        <dbReference type="ChEBI" id="CHEBI:33019"/>
        <dbReference type="ChEBI" id="CHEBI:61560"/>
        <dbReference type="ChEBI" id="CHEBI:173112"/>
        <dbReference type="EC" id="2.7.7.49"/>
    </reaction>
</comment>
<evidence type="ECO:0000259" key="10">
    <source>
        <dbReference type="PROSITE" id="PS50104"/>
    </source>
</evidence>
<dbReference type="Proteomes" id="UP000295131">
    <property type="component" value="Unassembled WGS sequence"/>
</dbReference>
<gene>
    <name evidence="12" type="ORF">E2A64_16270</name>
</gene>
<organism evidence="12 13">
    <name type="scientific">Pseudohoeflea suaedae</name>
    <dbReference type="NCBI Taxonomy" id="877384"/>
    <lineage>
        <taxon>Bacteria</taxon>
        <taxon>Pseudomonadati</taxon>
        <taxon>Pseudomonadota</taxon>
        <taxon>Alphaproteobacteria</taxon>
        <taxon>Hyphomicrobiales</taxon>
        <taxon>Rhizobiaceae</taxon>
        <taxon>Pseudohoeflea</taxon>
    </lineage>
</organism>
<dbReference type="GO" id="GO:0007165">
    <property type="term" value="P:signal transduction"/>
    <property type="evidence" value="ECO:0007669"/>
    <property type="project" value="InterPro"/>
</dbReference>
<feature type="domain" description="TIR" evidence="10">
    <location>
        <begin position="369"/>
        <end position="505"/>
    </location>
</feature>
<dbReference type="InterPro" id="IPR035897">
    <property type="entry name" value="Toll_tir_struct_dom_sf"/>
</dbReference>
<dbReference type="PRINTS" id="PR00866">
    <property type="entry name" value="RNADNAPOLMS"/>
</dbReference>
<dbReference type="InterPro" id="IPR000123">
    <property type="entry name" value="Reverse_transcriptase_msDNA"/>
</dbReference>
<dbReference type="GO" id="GO:0003964">
    <property type="term" value="F:RNA-directed DNA polymerase activity"/>
    <property type="evidence" value="ECO:0007669"/>
    <property type="project" value="UniProtKB-KW"/>
</dbReference>
<dbReference type="GO" id="GO:0051607">
    <property type="term" value="P:defense response to virus"/>
    <property type="evidence" value="ECO:0007669"/>
    <property type="project" value="UniProtKB-KW"/>
</dbReference>
<keyword evidence="5" id="KW-0460">Magnesium</keyword>
<dbReference type="Pfam" id="PF00078">
    <property type="entry name" value="RVT_1"/>
    <property type="match status" value="1"/>
</dbReference>
<evidence type="ECO:0000313" key="12">
    <source>
        <dbReference type="EMBL" id="TDH34231.1"/>
    </source>
</evidence>
<name>A0A4R5PI99_9HYPH</name>
<keyword evidence="6" id="KW-0695">RNA-directed DNA polymerase</keyword>
<evidence type="ECO:0000256" key="2">
    <source>
        <dbReference type="ARBA" id="ARBA00022679"/>
    </source>
</evidence>
<evidence type="ECO:0000256" key="3">
    <source>
        <dbReference type="ARBA" id="ARBA00022695"/>
    </source>
</evidence>
<dbReference type="SUPFAM" id="SSF56672">
    <property type="entry name" value="DNA/RNA polymerases"/>
    <property type="match status" value="1"/>
</dbReference>
<dbReference type="NCBIfam" id="NF042941">
    <property type="entry name" value="Retron_TIR_antiphage"/>
    <property type="match status" value="1"/>
</dbReference>
<keyword evidence="2" id="KW-0808">Transferase</keyword>
<evidence type="ECO:0000256" key="8">
    <source>
        <dbReference type="ARBA" id="ARBA00034120"/>
    </source>
</evidence>
<dbReference type="SMART" id="SM00255">
    <property type="entry name" value="TIR"/>
    <property type="match status" value="1"/>
</dbReference>
<dbReference type="InterPro" id="IPR000157">
    <property type="entry name" value="TIR_dom"/>
</dbReference>
<keyword evidence="4" id="KW-0479">Metal-binding</keyword>
<dbReference type="CDD" id="cd03487">
    <property type="entry name" value="RT_Bac_retron_II"/>
    <property type="match status" value="1"/>
</dbReference>
<evidence type="ECO:0000256" key="7">
    <source>
        <dbReference type="ARBA" id="ARBA00023118"/>
    </source>
</evidence>
<evidence type="ECO:0000256" key="9">
    <source>
        <dbReference type="ARBA" id="ARBA00048173"/>
    </source>
</evidence>
<dbReference type="InterPro" id="IPR043502">
    <property type="entry name" value="DNA/RNA_pol_sf"/>
</dbReference>
<evidence type="ECO:0000256" key="5">
    <source>
        <dbReference type="ARBA" id="ARBA00022842"/>
    </source>
</evidence>
<keyword evidence="7" id="KW-0051">Antiviral defense</keyword>
<sequence>MANRGARIEVKNEEQALLLPSEEEKALFSLQYAHSIQDVAFALGLDPAKFFYVVKNCDSGEYYKSFTIPKKNGGERKISKPLRGLALAQVRLLIILKHVYKPKGYVKSYVEGESFLTNANYHSNQKWVLNFDIEDFFGTITFPRVRGLFMSKFFGFNPRVSTILARICTHEGSLPQGAPTSPILSNIIGNALDKNLVALAREYKLKYTRYADDITFSSSQKLPPGAVISLWEPKFGKREITLGKDIREAVKNAGFRINPEKTRIQFPYERQVVTGLVVNKKANIRRADIARLRMKIHSAQRFGAESAAKVWLGPNATASSLQSHIEGHLSYVRQVRGKDDVVLAKLCKSAIIAGLANATWMKAQADMVREFDVFLSHASEDKEKYGKLNKALKAVGVKTFFDVDVIQWGDSIPEKVNFGLLKSDYFIPFLSNNFTRKGWTNKELNSAISININRKGRILPIIDSDFSVDDNYPILAENLYKKWPEKESEEDDFIEEICAEITKRIVR</sequence>
<feature type="domain" description="Reverse transcriptase" evidence="11">
    <location>
        <begin position="59"/>
        <end position="278"/>
    </location>
</feature>
<evidence type="ECO:0000256" key="4">
    <source>
        <dbReference type="ARBA" id="ARBA00022723"/>
    </source>
</evidence>
<dbReference type="PROSITE" id="PS50878">
    <property type="entry name" value="RT_POL"/>
    <property type="match status" value="1"/>
</dbReference>
<keyword evidence="13" id="KW-1185">Reference proteome</keyword>